<comment type="caution">
    <text evidence="1">The sequence shown here is derived from an EMBL/GenBank/DDBJ whole genome shotgun (WGS) entry which is preliminary data.</text>
</comment>
<dbReference type="EMBL" id="LVYD01000073">
    <property type="protein sequence ID" value="OQP59756.1"/>
    <property type="molecule type" value="Genomic_DNA"/>
</dbReference>
<proteinExistence type="predicted"/>
<accession>A0A1V9FNC9</accession>
<organism evidence="1 2">
    <name type="scientific">Niastella vici</name>
    <dbReference type="NCBI Taxonomy" id="1703345"/>
    <lineage>
        <taxon>Bacteria</taxon>
        <taxon>Pseudomonadati</taxon>
        <taxon>Bacteroidota</taxon>
        <taxon>Chitinophagia</taxon>
        <taxon>Chitinophagales</taxon>
        <taxon>Chitinophagaceae</taxon>
        <taxon>Niastella</taxon>
    </lineage>
</organism>
<protein>
    <submittedName>
        <fullName evidence="1">Uncharacterized protein</fullName>
    </submittedName>
</protein>
<dbReference type="AlphaFoldDB" id="A0A1V9FNC9"/>
<dbReference type="Proteomes" id="UP000192796">
    <property type="component" value="Unassembled WGS sequence"/>
</dbReference>
<reference evidence="1 2" key="1">
    <citation type="submission" date="2016-03" db="EMBL/GenBank/DDBJ databases">
        <title>Niastella vici sp. nov., isolated from farmland soil.</title>
        <authorList>
            <person name="Chen L."/>
            <person name="Wang D."/>
            <person name="Yang S."/>
            <person name="Wang G."/>
        </authorList>
    </citation>
    <scope>NUCLEOTIDE SEQUENCE [LARGE SCALE GENOMIC DNA]</scope>
    <source>
        <strain evidence="1 2">DJ57</strain>
    </source>
</reference>
<name>A0A1V9FNC9_9BACT</name>
<dbReference type="STRING" id="1703345.A3860_36365"/>
<sequence length="66" mass="7390">MSLVSRKIYKVFLLFFYIGVLPGNLPQQTGTLLPGQIGFTADRAFEPSAARLLVKTAHLLVKLHEY</sequence>
<evidence type="ECO:0000313" key="1">
    <source>
        <dbReference type="EMBL" id="OQP59756.1"/>
    </source>
</evidence>
<gene>
    <name evidence="1" type="ORF">A3860_36365</name>
</gene>
<evidence type="ECO:0000313" key="2">
    <source>
        <dbReference type="Proteomes" id="UP000192796"/>
    </source>
</evidence>
<keyword evidence="2" id="KW-1185">Reference proteome</keyword>